<feature type="compositionally biased region" description="Low complexity" evidence="8">
    <location>
        <begin position="265"/>
        <end position="280"/>
    </location>
</feature>
<dbReference type="HOGENOM" id="CLU_408043_0_0_1"/>
<feature type="region of interest" description="Disordered" evidence="8">
    <location>
        <begin position="260"/>
        <end position="283"/>
    </location>
</feature>
<feature type="compositionally biased region" description="Low complexity" evidence="8">
    <location>
        <begin position="654"/>
        <end position="674"/>
    </location>
</feature>
<reference evidence="10" key="1">
    <citation type="submission" date="2013-02" db="EMBL/GenBank/DDBJ databases">
        <authorList>
            <person name="Hughes D."/>
        </authorList>
    </citation>
    <scope>NUCLEOTIDE SEQUENCE</scope>
    <source>
        <strain>Durham</strain>
        <strain evidence="10">NC isolate 2 -- Noor lab</strain>
    </source>
</reference>
<dbReference type="GO" id="GO:0016538">
    <property type="term" value="F:cyclin-dependent protein serine/threonine kinase regulator activity"/>
    <property type="evidence" value="ECO:0007669"/>
    <property type="project" value="InterPro"/>
</dbReference>
<feature type="compositionally biased region" description="Low complexity" evidence="8">
    <location>
        <begin position="474"/>
        <end position="499"/>
    </location>
</feature>
<evidence type="ECO:0000256" key="1">
    <source>
        <dbReference type="ARBA" id="ARBA00004123"/>
    </source>
</evidence>
<dbReference type="EnsemblMetazoa" id="MESCA007829-RA">
    <property type="protein sequence ID" value="MESCA007829-PA"/>
    <property type="gene ID" value="MESCA007829"/>
</dbReference>
<dbReference type="Proteomes" id="UP000015102">
    <property type="component" value="Unassembled WGS sequence"/>
</dbReference>
<name>T1GVL8_MEGSC</name>
<feature type="compositionally biased region" description="Basic and acidic residues" evidence="8">
    <location>
        <begin position="522"/>
        <end position="533"/>
    </location>
</feature>
<feature type="compositionally biased region" description="Polar residues" evidence="8">
    <location>
        <begin position="199"/>
        <end position="226"/>
    </location>
</feature>
<feature type="compositionally biased region" description="Basic residues" evidence="8">
    <location>
        <begin position="534"/>
        <end position="543"/>
    </location>
</feature>
<keyword evidence="10" id="KW-1185">Reference proteome</keyword>
<comment type="subcellular location">
    <subcellularLocation>
        <location evidence="1">Nucleus</location>
    </subcellularLocation>
</comment>
<dbReference type="OMA" id="RERWYFT"/>
<evidence type="ECO:0000313" key="10">
    <source>
        <dbReference type="Proteomes" id="UP000015102"/>
    </source>
</evidence>
<feature type="compositionally biased region" description="Basic and acidic residues" evidence="8">
    <location>
        <begin position="544"/>
        <end position="567"/>
    </location>
</feature>
<dbReference type="InterPro" id="IPR036915">
    <property type="entry name" value="Cyclin-like_sf"/>
</dbReference>
<evidence type="ECO:0000256" key="7">
    <source>
        <dbReference type="ARBA" id="ARBA00023242"/>
    </source>
</evidence>
<evidence type="ECO:0000256" key="6">
    <source>
        <dbReference type="ARBA" id="ARBA00023163"/>
    </source>
</evidence>
<reference evidence="9" key="2">
    <citation type="submission" date="2015-06" db="UniProtKB">
        <authorList>
            <consortium name="EnsemblMetazoa"/>
        </authorList>
    </citation>
    <scope>IDENTIFICATION</scope>
</reference>
<keyword evidence="5" id="KW-0195">Cyclin</keyword>
<proteinExistence type="inferred from homology"/>
<feature type="compositionally biased region" description="Low complexity" evidence="8">
    <location>
        <begin position="108"/>
        <end position="120"/>
    </location>
</feature>
<feature type="compositionally biased region" description="Low complexity" evidence="8">
    <location>
        <begin position="161"/>
        <end position="176"/>
    </location>
</feature>
<evidence type="ECO:0008006" key="11">
    <source>
        <dbReference type="Google" id="ProtNLM"/>
    </source>
</evidence>
<evidence type="ECO:0000256" key="8">
    <source>
        <dbReference type="SAM" id="MobiDB-lite"/>
    </source>
</evidence>
<dbReference type="Gene3D" id="1.10.472.10">
    <property type="entry name" value="Cyclin-like"/>
    <property type="match status" value="1"/>
</dbReference>
<keyword evidence="4" id="KW-0805">Transcription regulation</keyword>
<evidence type="ECO:0000256" key="4">
    <source>
        <dbReference type="ARBA" id="ARBA00023015"/>
    </source>
</evidence>
<feature type="compositionally biased region" description="Basic residues" evidence="8">
    <location>
        <begin position="508"/>
        <end position="521"/>
    </location>
</feature>
<comment type="similarity">
    <text evidence="2">Belongs to the cyclin family. Cyclin C subfamily.</text>
</comment>
<feature type="compositionally biased region" description="Basic and acidic residues" evidence="8">
    <location>
        <begin position="638"/>
        <end position="653"/>
    </location>
</feature>
<sequence>MCLQYKPTVVACFCIYLACKWSRWEIPQSTEGKHWFYYVDKNVTMDLLKLLTDEFIAIYEKSPARLKSKLINIKNLAQGKRTSEQPQQQPQQPNVSSTGLQMDPNMIQHQRSSGQHSSSGRSHHHDNGDHKHKQQYGNRPGMPPQGTSKNPIMQPPNVPTSASRSSSSSSAIRPSSSHPPTNPPRTSSSQDPNYHKNRSNSNNLPPNVSQKSMQKPLPNQTNNNPKDISKDKKFYSQNCSAVDMSKSDPMLNFNRNSKYDMHSVQHQSQQQKAQQVPTKKQNSESLEFAQSYQQTQNLVSSLNKPHLFNPDWQPNSYPPNKRPMSDAAQNDESGMLQRDTKMRKLETKDNSMGLFGNLNSTVPSTGIETNPDLVSSLLKESISSGAVVGSGYIKQEILEEEELPSLPDEPNLSDITATTISSTTAAISITTKLAKLQSVPANDAIGDIPSTQTILPPTQQSQLQISSTLLQQQQNSSISVQQHQTQQQPPQQQHSTSPSADELSAKKSEKKKKKDKHKHKEKDKSKDKEEKDRDKKKHKKDKDKHKDRLSGTESEPVKLKISKDKLNLENGGNGAVASNIHGTASDGFKIKIPKDKLNGYHDQPQMDGNNGLRIKISKEKLESSGIEDSGHNHSSSSKKKDKDRDKEKKRSSGDFKSGNGSSSNGGSSSKNQSK</sequence>
<keyword evidence="6" id="KW-0804">Transcription</keyword>
<protein>
    <recommendedName>
        <fullName evidence="11">Cyclin N-terminal domain-containing protein</fullName>
    </recommendedName>
</protein>
<feature type="region of interest" description="Disordered" evidence="8">
    <location>
        <begin position="474"/>
        <end position="674"/>
    </location>
</feature>
<keyword evidence="7" id="KW-0539">Nucleus</keyword>
<feature type="compositionally biased region" description="Basic and acidic residues" evidence="8">
    <location>
        <begin position="588"/>
        <end position="599"/>
    </location>
</feature>
<feature type="region of interest" description="Disordered" evidence="8">
    <location>
        <begin position="78"/>
        <end position="231"/>
    </location>
</feature>
<accession>T1GVL8</accession>
<evidence type="ECO:0000313" key="9">
    <source>
        <dbReference type="EnsemblMetazoa" id="MESCA007829-PA"/>
    </source>
</evidence>
<dbReference type="GO" id="GO:0005634">
    <property type="term" value="C:nucleus"/>
    <property type="evidence" value="ECO:0007669"/>
    <property type="project" value="UniProtKB-SubCell"/>
</dbReference>
<dbReference type="InterPro" id="IPR043198">
    <property type="entry name" value="Cyclin/Ssn8"/>
</dbReference>
<evidence type="ECO:0000256" key="5">
    <source>
        <dbReference type="ARBA" id="ARBA00023127"/>
    </source>
</evidence>
<keyword evidence="3" id="KW-0597">Phosphoprotein</keyword>
<dbReference type="PANTHER" id="PTHR10026">
    <property type="entry name" value="CYCLIN"/>
    <property type="match status" value="1"/>
</dbReference>
<dbReference type="SUPFAM" id="SSF47954">
    <property type="entry name" value="Cyclin-like"/>
    <property type="match status" value="1"/>
</dbReference>
<organism evidence="9 10">
    <name type="scientific">Megaselia scalaris</name>
    <name type="common">Humpbacked fly</name>
    <name type="synonym">Phora scalaris</name>
    <dbReference type="NCBI Taxonomy" id="36166"/>
    <lineage>
        <taxon>Eukaryota</taxon>
        <taxon>Metazoa</taxon>
        <taxon>Ecdysozoa</taxon>
        <taxon>Arthropoda</taxon>
        <taxon>Hexapoda</taxon>
        <taxon>Insecta</taxon>
        <taxon>Pterygota</taxon>
        <taxon>Neoptera</taxon>
        <taxon>Endopterygota</taxon>
        <taxon>Diptera</taxon>
        <taxon>Brachycera</taxon>
        <taxon>Muscomorpha</taxon>
        <taxon>Platypezoidea</taxon>
        <taxon>Phoridae</taxon>
        <taxon>Megaseliini</taxon>
        <taxon>Megaselia</taxon>
    </lineage>
</organism>
<feature type="region of interest" description="Disordered" evidence="8">
    <location>
        <begin position="311"/>
        <end position="336"/>
    </location>
</feature>
<dbReference type="STRING" id="36166.T1GVL8"/>
<dbReference type="Pfam" id="PF21797">
    <property type="entry name" value="CycT2-like_C"/>
    <property type="match status" value="1"/>
</dbReference>
<dbReference type="AlphaFoldDB" id="T1GVL8"/>
<dbReference type="FunFam" id="1.10.472.10:FF:000004">
    <property type="entry name" value="Cyclin T2"/>
    <property type="match status" value="1"/>
</dbReference>
<evidence type="ECO:0000256" key="3">
    <source>
        <dbReference type="ARBA" id="ARBA00022553"/>
    </source>
</evidence>
<dbReference type="GO" id="GO:0006357">
    <property type="term" value="P:regulation of transcription by RNA polymerase II"/>
    <property type="evidence" value="ECO:0007669"/>
    <property type="project" value="InterPro"/>
</dbReference>
<dbReference type="EMBL" id="CAQQ02168543">
    <property type="status" value="NOT_ANNOTATED_CDS"/>
    <property type="molecule type" value="Genomic_DNA"/>
</dbReference>
<dbReference type="EMBL" id="CAQQ02168544">
    <property type="status" value="NOT_ANNOTATED_CDS"/>
    <property type="molecule type" value="Genomic_DNA"/>
</dbReference>
<evidence type="ECO:0000256" key="2">
    <source>
        <dbReference type="ARBA" id="ARBA00008638"/>
    </source>
</evidence>